<organism evidence="2 3">
    <name type="scientific">Rhodococcus pyridinivorans KG-16</name>
    <dbReference type="NCBI Taxonomy" id="1441730"/>
    <lineage>
        <taxon>Bacteria</taxon>
        <taxon>Bacillati</taxon>
        <taxon>Actinomycetota</taxon>
        <taxon>Actinomycetes</taxon>
        <taxon>Mycobacteriales</taxon>
        <taxon>Nocardiaceae</taxon>
        <taxon>Rhodococcus</taxon>
    </lineage>
</organism>
<dbReference type="EMBL" id="AZXY01000006">
    <property type="protein sequence ID" value="KSZ58120.1"/>
    <property type="molecule type" value="Genomic_DNA"/>
</dbReference>
<feature type="region of interest" description="Disordered" evidence="1">
    <location>
        <begin position="55"/>
        <end position="75"/>
    </location>
</feature>
<comment type="caution">
    <text evidence="2">The sequence shown here is derived from an EMBL/GenBank/DDBJ whole genome shotgun (WGS) entry which is preliminary data.</text>
</comment>
<name>A0A0V9UJE1_9NOCA</name>
<protein>
    <submittedName>
        <fullName evidence="2">Uncharacterized protein</fullName>
    </submittedName>
</protein>
<dbReference type="AlphaFoldDB" id="A0A0V9UJE1"/>
<feature type="region of interest" description="Disordered" evidence="1">
    <location>
        <begin position="1"/>
        <end position="27"/>
    </location>
</feature>
<proteinExistence type="predicted"/>
<evidence type="ECO:0000313" key="3">
    <source>
        <dbReference type="Proteomes" id="UP000053060"/>
    </source>
</evidence>
<evidence type="ECO:0000256" key="1">
    <source>
        <dbReference type="SAM" id="MobiDB-lite"/>
    </source>
</evidence>
<gene>
    <name evidence="2" type="ORF">Z045_12990</name>
</gene>
<evidence type="ECO:0000313" key="2">
    <source>
        <dbReference type="EMBL" id="KSZ58120.1"/>
    </source>
</evidence>
<reference evidence="2 3" key="2">
    <citation type="journal article" date="2016" name="Genome Announc.">
        <title>Draft Genome Sequence of a Versatile Hydrocarbon-Degrading Bacterium, Rhodococcus pyridinivorans Strain KG-16, Collected from Oil Fields in India.</title>
        <authorList>
            <person name="Aggarwal R.K."/>
            <person name="Dawar C."/>
            <person name="Phanindranath R."/>
            <person name="Mutnuri L."/>
            <person name="Dayal A.M."/>
        </authorList>
    </citation>
    <scope>NUCLEOTIDE SEQUENCE [LARGE SCALE GENOMIC DNA]</scope>
    <source>
        <strain evidence="2 3">KG-16</strain>
    </source>
</reference>
<sequence>MHGQHPEFDNSLQQIDPEVETRASKPRRNKYAITLGALVASAWIGETQQVQMQPASELYEWPGDSGHMAVDGDGD</sequence>
<dbReference type="Proteomes" id="UP000053060">
    <property type="component" value="Unassembled WGS sequence"/>
</dbReference>
<dbReference type="PATRIC" id="fig|1441730.3.peg.2697"/>
<dbReference type="RefSeq" id="WP_060652242.1">
    <property type="nucleotide sequence ID" value="NZ_AZXY01000006.1"/>
</dbReference>
<reference evidence="3" key="1">
    <citation type="submission" date="2015-01" db="EMBL/GenBank/DDBJ databases">
        <title>Draft genome sequence of Rhodococcus pyridinivorans strain KG-16, a hydrocarbon-degrading bacterium.</title>
        <authorList>
            <person name="Aggarwal R.K."/>
            <person name="Dawar C."/>
        </authorList>
    </citation>
    <scope>NUCLEOTIDE SEQUENCE [LARGE SCALE GENOMIC DNA]</scope>
    <source>
        <strain evidence="3">KG-16</strain>
    </source>
</reference>
<accession>A0A0V9UJE1</accession>